<name>A0A8J6T5U0_9DELT</name>
<keyword evidence="1" id="KW-0175">Coiled coil</keyword>
<sequence length="1317" mass="151779">MARKRNKKKKRRTQLDPYEVLEGKAPVTALELIRLIHRINPTNTEVAAKKASERYRVKARLQSLLIREFKESLHVEIPEPQNPQLVGLRLLHFDEDACHALIHELEDDARSWIRRRIDEASAEKAAGRGDFPETPGSIEQLSNDPLSRNGGLKERDEDISVNDWINLGQKALDAYDYDLCERYYLKALKASRGGLEPALYVLELLVDHLAAYEKALDISASFSTAAGKDRRVRILLGLSSARCGHFEQALDYIARISDPRVVEIYLLVAGHFVREGDENRAAKALSNLKSYENLEQESEIDKLEQEVLRLKTKKLEHVEKEMILAWEEGRSDLGLELAERILSSLPQNKAAQQVRREFEKQQRQDRITLLLHEADDAGGRHAFGREVDLLKKAIALGANAPELSQRLKYARNMAKKQREEMEIADLLRLWEEGRTGESLFQFIGFTEKQRRRIVQVIHDPHFRWVEEVLSSDTAMNRKKVVDAILSLGQSKKGMEKGENLHRIIEGMNLHGKVLQYVPEARTVLKQAESMLRAMESRRNKDLLEKTGEFLTEGHRDLEKASNCLSGIKVKVLNETDKAYVEDLKSRLQHLETIQMLRQKYDSCSIRGDHFICMDMAEKLAEQEEGGHSNHWRDKAKEHAEILKREWSLVSCDIRRLPASYGYFGMKWMAEEPNCWLLPDGRHVVMATSHDRWVFVRTFCLDDQKFSDGIILRAPEKLLYPNIVISGEMLWIAGQGAHVLGLGLDPVTIRFWHDFSLLVKQDEVVENVWIFPEKRTLWLDKRNIEKADEIIEIVDMEQERTIRTMKSFYFPVIMNCGDRFRVAITDRDQNFVRIYSEQGRTITAPQFEKRCAVNRAVPHPNGVDFVFLTYDDTGALDPFLGISDEDDEQYGDFILTLETKPDVKQRSEPTRIEDSHGDLKHMMVASRDTGIIFVYFATDSGLDTGYNLAAFRPSEQGFDLLYRVTAPEDLILFSDECSDKVAAIIPRNKKTQAMVLDERPPVFDVVDDSRTNGYYFPPFDSIWLCDVHTGAFNAEVLAHMGLLKDCSFEAFYEYLMEMRLSNDPDRVAPFIRALERSFRKDESEELRMLMQERYPDHCSTLFERAKGAAKKQNWREVISLLERILPVDLDEGAACHRCHIFGMAYFAEGDAKSALRIWEEGARYEEGQCDLDPYITYARLSLMNEKKRRKTKIRSDMKRGLDLYETVDRYLEAEDWDGVIRTVESADALETTDLQLAVRLTEAYLHQDVIPGDMRFICKVLVLANYCERYNGIAFRGNQVLPTYIEVWSEERLKKTAREASEWLGGLCGQVSEMHSNH</sequence>
<reference evidence="3 4" key="1">
    <citation type="submission" date="2020-08" db="EMBL/GenBank/DDBJ databases">
        <title>Bridging the membrane lipid divide: bacteria of the FCB group superphylum have the potential to synthesize archaeal ether lipids.</title>
        <authorList>
            <person name="Villanueva L."/>
            <person name="Von Meijenfeldt F.A.B."/>
            <person name="Westbye A.B."/>
            <person name="Yadav S."/>
            <person name="Hopmans E.C."/>
            <person name="Dutilh B.E."/>
            <person name="Sinninghe Damste J.S."/>
        </authorList>
    </citation>
    <scope>NUCLEOTIDE SEQUENCE [LARGE SCALE GENOMIC DNA]</scope>
    <source>
        <strain evidence="3">NIOZ-UU27</strain>
    </source>
</reference>
<protein>
    <recommendedName>
        <fullName evidence="5">Tetratricopeptide repeat protein</fullName>
    </recommendedName>
</protein>
<feature type="region of interest" description="Disordered" evidence="2">
    <location>
        <begin position="124"/>
        <end position="149"/>
    </location>
</feature>
<evidence type="ECO:0008006" key="5">
    <source>
        <dbReference type="Google" id="ProtNLM"/>
    </source>
</evidence>
<dbReference type="InterPro" id="IPR011990">
    <property type="entry name" value="TPR-like_helical_dom_sf"/>
</dbReference>
<evidence type="ECO:0000256" key="2">
    <source>
        <dbReference type="SAM" id="MobiDB-lite"/>
    </source>
</evidence>
<accession>A0A8J6T5U0</accession>
<proteinExistence type="predicted"/>
<evidence type="ECO:0000313" key="3">
    <source>
        <dbReference type="EMBL" id="MBC8179032.1"/>
    </source>
</evidence>
<gene>
    <name evidence="3" type="ORF">H8E19_16635</name>
</gene>
<dbReference type="Gene3D" id="1.25.40.10">
    <property type="entry name" value="Tetratricopeptide repeat domain"/>
    <property type="match status" value="1"/>
</dbReference>
<dbReference type="Proteomes" id="UP000650524">
    <property type="component" value="Unassembled WGS sequence"/>
</dbReference>
<feature type="compositionally biased region" description="Polar residues" evidence="2">
    <location>
        <begin position="137"/>
        <end position="146"/>
    </location>
</feature>
<organism evidence="3 4">
    <name type="scientific">Candidatus Desulfacyla euxinica</name>
    <dbReference type="NCBI Taxonomy" id="2841693"/>
    <lineage>
        <taxon>Bacteria</taxon>
        <taxon>Deltaproteobacteria</taxon>
        <taxon>Candidatus Desulfacyla</taxon>
    </lineage>
</organism>
<evidence type="ECO:0000256" key="1">
    <source>
        <dbReference type="SAM" id="Coils"/>
    </source>
</evidence>
<dbReference type="EMBL" id="JACNJD010000339">
    <property type="protein sequence ID" value="MBC8179032.1"/>
    <property type="molecule type" value="Genomic_DNA"/>
</dbReference>
<evidence type="ECO:0000313" key="4">
    <source>
        <dbReference type="Proteomes" id="UP000650524"/>
    </source>
</evidence>
<feature type="coiled-coil region" evidence="1">
    <location>
        <begin position="293"/>
        <end position="320"/>
    </location>
</feature>
<comment type="caution">
    <text evidence="3">The sequence shown here is derived from an EMBL/GenBank/DDBJ whole genome shotgun (WGS) entry which is preliminary data.</text>
</comment>